<accession>A0A2T5G4M0</accession>
<comment type="caution">
    <text evidence="18">The sequence shown here is derived from an EMBL/GenBank/DDBJ whole genome shotgun (WGS) entry which is preliminary data.</text>
</comment>
<name>A0A2T5G4M0_9BACL</name>
<evidence type="ECO:0000256" key="2">
    <source>
        <dbReference type="ARBA" id="ARBA00011738"/>
    </source>
</evidence>
<feature type="binding site" evidence="13">
    <location>
        <position position="157"/>
    </location>
    <ligand>
        <name>Zn(2+)</name>
        <dbReference type="ChEBI" id="CHEBI:29105"/>
        <label>1</label>
    </ligand>
</feature>
<proteinExistence type="inferred from homology"/>
<keyword evidence="8 13" id="KW-0862">Zinc</keyword>
<comment type="similarity">
    <text evidence="11 13">Belongs to the DnaJ family.</text>
</comment>
<feature type="binding site" evidence="13">
    <location>
        <position position="200"/>
    </location>
    <ligand>
        <name>Zn(2+)</name>
        <dbReference type="ChEBI" id="CHEBI:29105"/>
        <label>2</label>
    </ligand>
</feature>
<evidence type="ECO:0000256" key="11">
    <source>
        <dbReference type="ARBA" id="ARBA00061004"/>
    </source>
</evidence>
<feature type="binding site" evidence="13">
    <location>
        <position position="197"/>
    </location>
    <ligand>
        <name>Zn(2+)</name>
        <dbReference type="ChEBI" id="CHEBI:29105"/>
        <label>2</label>
    </ligand>
</feature>
<dbReference type="GO" id="GO:0005737">
    <property type="term" value="C:cytoplasm"/>
    <property type="evidence" value="ECO:0007669"/>
    <property type="project" value="UniProtKB-SubCell"/>
</dbReference>
<evidence type="ECO:0000256" key="6">
    <source>
        <dbReference type="ARBA" id="ARBA00022737"/>
    </source>
</evidence>
<dbReference type="FunFam" id="1.10.287.110:FF:000031">
    <property type="entry name" value="Molecular chaperone DnaJ"/>
    <property type="match status" value="1"/>
</dbReference>
<dbReference type="InterPro" id="IPR036410">
    <property type="entry name" value="HSP_DnaJ_Cys-rich_dom_sf"/>
</dbReference>
<dbReference type="GO" id="GO:0031072">
    <property type="term" value="F:heat shock protein binding"/>
    <property type="evidence" value="ECO:0007669"/>
    <property type="project" value="InterPro"/>
</dbReference>
<dbReference type="InterPro" id="IPR018253">
    <property type="entry name" value="DnaJ_domain_CS"/>
</dbReference>
<dbReference type="SUPFAM" id="SSF46565">
    <property type="entry name" value="Chaperone J-domain"/>
    <property type="match status" value="1"/>
</dbReference>
<protein>
    <recommendedName>
        <fullName evidence="12 13">Chaperone protein DnaJ</fullName>
    </recommendedName>
</protein>
<evidence type="ECO:0000256" key="7">
    <source>
        <dbReference type="ARBA" id="ARBA00022771"/>
    </source>
</evidence>
<feature type="repeat" description="CXXCXGXG motif" evidence="13">
    <location>
        <begin position="211"/>
        <end position="218"/>
    </location>
</feature>
<dbReference type="PANTHER" id="PTHR43096:SF48">
    <property type="entry name" value="CHAPERONE PROTEIN DNAJ"/>
    <property type="match status" value="1"/>
</dbReference>
<evidence type="ECO:0000259" key="17">
    <source>
        <dbReference type="PROSITE" id="PS51188"/>
    </source>
</evidence>
<dbReference type="PANTHER" id="PTHR43096">
    <property type="entry name" value="DNAJ HOMOLOG 1, MITOCHONDRIAL-RELATED"/>
    <property type="match status" value="1"/>
</dbReference>
<dbReference type="InterPro" id="IPR002939">
    <property type="entry name" value="DnaJ_C"/>
</dbReference>
<feature type="binding site" evidence="13">
    <location>
        <position position="174"/>
    </location>
    <ligand>
        <name>Zn(2+)</name>
        <dbReference type="ChEBI" id="CHEBI:29105"/>
        <label>2</label>
    </ligand>
</feature>
<dbReference type="GO" id="GO:0042026">
    <property type="term" value="P:protein refolding"/>
    <property type="evidence" value="ECO:0007669"/>
    <property type="project" value="TreeGrafter"/>
</dbReference>
<dbReference type="CDD" id="cd10719">
    <property type="entry name" value="DnaJ_zf"/>
    <property type="match status" value="1"/>
</dbReference>
<dbReference type="GO" id="GO:0051082">
    <property type="term" value="F:unfolded protein binding"/>
    <property type="evidence" value="ECO:0007669"/>
    <property type="project" value="UniProtKB-UniRule"/>
</dbReference>
<keyword evidence="10 13" id="KW-0143">Chaperone</keyword>
<comment type="cofactor">
    <cofactor evidence="13">
        <name>Zn(2+)</name>
        <dbReference type="ChEBI" id="CHEBI:29105"/>
    </cofactor>
    <text evidence="13">Binds 2 Zn(2+) ions per monomer.</text>
</comment>
<keyword evidence="6 13" id="KW-0677">Repeat</keyword>
<dbReference type="PROSITE" id="PS00636">
    <property type="entry name" value="DNAJ_1"/>
    <property type="match status" value="1"/>
</dbReference>
<organism evidence="18 19">
    <name type="scientific">Brockia lithotrophica</name>
    <dbReference type="NCBI Taxonomy" id="933949"/>
    <lineage>
        <taxon>Bacteria</taxon>
        <taxon>Bacillati</taxon>
        <taxon>Bacillota</taxon>
        <taxon>Bacilli</taxon>
        <taxon>Bacillales</taxon>
        <taxon>Bacillales Family X. Incertae Sedis</taxon>
        <taxon>Brockia</taxon>
    </lineage>
</organism>
<dbReference type="FunFam" id="2.10.230.10:FF:000002">
    <property type="entry name" value="Molecular chaperone DnaJ"/>
    <property type="match status" value="1"/>
</dbReference>
<feature type="binding site" evidence="13">
    <location>
        <position position="171"/>
    </location>
    <ligand>
        <name>Zn(2+)</name>
        <dbReference type="ChEBI" id="CHEBI:29105"/>
        <label>2</label>
    </ligand>
</feature>
<dbReference type="NCBIfam" id="TIGR02349">
    <property type="entry name" value="DnaJ_bact"/>
    <property type="match status" value="1"/>
</dbReference>
<keyword evidence="5 13" id="KW-0479">Metal-binding</keyword>
<evidence type="ECO:0000256" key="1">
    <source>
        <dbReference type="ARBA" id="ARBA00004496"/>
    </source>
</evidence>
<evidence type="ECO:0000256" key="13">
    <source>
        <dbReference type="HAMAP-Rule" id="MF_01152"/>
    </source>
</evidence>
<dbReference type="PROSITE" id="PS50076">
    <property type="entry name" value="DNAJ_2"/>
    <property type="match status" value="1"/>
</dbReference>
<dbReference type="GO" id="GO:0008270">
    <property type="term" value="F:zinc ion binding"/>
    <property type="evidence" value="ECO:0007669"/>
    <property type="project" value="UniProtKB-UniRule"/>
</dbReference>
<dbReference type="Proteomes" id="UP000244016">
    <property type="component" value="Unassembled WGS sequence"/>
</dbReference>
<feature type="binding site" evidence="13">
    <location>
        <position position="214"/>
    </location>
    <ligand>
        <name>Zn(2+)</name>
        <dbReference type="ChEBI" id="CHEBI:29105"/>
        <label>1</label>
    </ligand>
</feature>
<feature type="domain" description="J" evidence="16">
    <location>
        <begin position="4"/>
        <end position="68"/>
    </location>
</feature>
<feature type="domain" description="CR-type" evidence="17">
    <location>
        <begin position="141"/>
        <end position="223"/>
    </location>
</feature>
<dbReference type="AlphaFoldDB" id="A0A2T5G4M0"/>
<feature type="zinc finger region" description="CR-type" evidence="14">
    <location>
        <begin position="141"/>
        <end position="223"/>
    </location>
</feature>
<feature type="repeat" description="CXXCXGXG motif" evidence="13">
    <location>
        <begin position="171"/>
        <end position="178"/>
    </location>
</feature>
<dbReference type="SUPFAM" id="SSF57938">
    <property type="entry name" value="DnaJ/Hsp40 cysteine-rich domain"/>
    <property type="match status" value="1"/>
</dbReference>
<comment type="subcellular location">
    <subcellularLocation>
        <location evidence="1 13">Cytoplasm</location>
    </subcellularLocation>
</comment>
<evidence type="ECO:0000256" key="12">
    <source>
        <dbReference type="ARBA" id="ARBA00067609"/>
    </source>
</evidence>
<dbReference type="PROSITE" id="PS51188">
    <property type="entry name" value="ZF_CR"/>
    <property type="match status" value="1"/>
</dbReference>
<feature type="binding site" evidence="13">
    <location>
        <position position="211"/>
    </location>
    <ligand>
        <name>Zn(2+)</name>
        <dbReference type="ChEBI" id="CHEBI:29105"/>
        <label>1</label>
    </ligand>
</feature>
<dbReference type="Gene3D" id="1.10.287.110">
    <property type="entry name" value="DnaJ domain"/>
    <property type="match status" value="1"/>
</dbReference>
<keyword evidence="7 13" id="KW-0863">Zinc-finger</keyword>
<dbReference type="InterPro" id="IPR001305">
    <property type="entry name" value="HSP_DnaJ_Cys-rich_dom"/>
</dbReference>
<keyword evidence="3 13" id="KW-0963">Cytoplasm</keyword>
<dbReference type="FunFam" id="2.60.260.20:FF:000004">
    <property type="entry name" value="Molecular chaperone DnaJ"/>
    <property type="match status" value="1"/>
</dbReference>
<dbReference type="InterPro" id="IPR036869">
    <property type="entry name" value="J_dom_sf"/>
</dbReference>
<dbReference type="SUPFAM" id="SSF49493">
    <property type="entry name" value="HSP40/DnaJ peptide-binding domain"/>
    <property type="match status" value="2"/>
</dbReference>
<evidence type="ECO:0000256" key="5">
    <source>
        <dbReference type="ARBA" id="ARBA00022723"/>
    </source>
</evidence>
<sequence length="445" mass="49188">MKRDYYEVLGVSRDASPEEIKKAYRRLARQYHPDVNKSPDAAEKFKEIQEAYEVLSDAEKRALYDRFGHAAFDPQAQARASGAGGFEGFGRRAEDPFFGFGGFEDLFDLFFGGRSREGAIPERGEDIHVTVTVDLEDAYFGRTVEVPVTRLGVCKACGGTGARPGSSAEVCPTCRGTGFVEHAQRTVFGRITRREVCPTCGGAGRVVRNPCPVCRGTGVVREAVRLNVRVPPGIDEDTPVRLREQGHAGPFGRPPGDLYVTFRFRPHPRFRREGSDLYTRLELNFAQAALGGSVEVPTFEGPVRLKIPPGTQTGTVFRLRGKGFPRLGGDGQGDLHVEAVVVTPTRLTERQKELLREAFGYAEEERSSEADDGEKRGPRAPRGDGGETRSRRREDGREDGETPPDAEEGGRSSEGTADGRSGTGRRREKKDWFRRMRDAFWGEEG</sequence>
<feature type="compositionally biased region" description="Basic and acidic residues" evidence="15">
    <location>
        <begin position="363"/>
        <end position="400"/>
    </location>
</feature>
<dbReference type="CDD" id="cd06257">
    <property type="entry name" value="DnaJ"/>
    <property type="match status" value="1"/>
</dbReference>
<dbReference type="InterPro" id="IPR008971">
    <property type="entry name" value="HSP40/DnaJ_pept-bd"/>
</dbReference>
<dbReference type="CDD" id="cd10747">
    <property type="entry name" value="DnaJ_C"/>
    <property type="match status" value="1"/>
</dbReference>
<dbReference type="SMART" id="SM00271">
    <property type="entry name" value="DnaJ"/>
    <property type="match status" value="1"/>
</dbReference>
<feature type="repeat" description="CXXCXGXG motif" evidence="13">
    <location>
        <begin position="197"/>
        <end position="204"/>
    </location>
</feature>
<keyword evidence="9 13" id="KW-0346">Stress response</keyword>
<evidence type="ECO:0000259" key="16">
    <source>
        <dbReference type="PROSITE" id="PS50076"/>
    </source>
</evidence>
<reference evidence="18 19" key="1">
    <citation type="submission" date="2017-08" db="EMBL/GenBank/DDBJ databases">
        <title>Burning lignite coal seam in the remote Altai Mountains harbors a hydrogen-driven thermophilic microbial community.</title>
        <authorList>
            <person name="Kadnikov V.V."/>
            <person name="Mardanov A.V."/>
            <person name="Ivasenko D."/>
            <person name="Beletsky A.V."/>
            <person name="Karnachuk O.V."/>
            <person name="Ravin N.V."/>
        </authorList>
    </citation>
    <scope>NUCLEOTIDE SEQUENCE [LARGE SCALE GENOMIC DNA]</scope>
    <source>
        <strain evidence="18">AL31</strain>
    </source>
</reference>
<dbReference type="GO" id="GO:0005524">
    <property type="term" value="F:ATP binding"/>
    <property type="evidence" value="ECO:0007669"/>
    <property type="project" value="InterPro"/>
</dbReference>
<dbReference type="PRINTS" id="PR00625">
    <property type="entry name" value="JDOMAIN"/>
</dbReference>
<dbReference type="EMBL" id="PEBW01000007">
    <property type="protein sequence ID" value="PTQ51132.1"/>
    <property type="molecule type" value="Genomic_DNA"/>
</dbReference>
<evidence type="ECO:0000256" key="3">
    <source>
        <dbReference type="ARBA" id="ARBA00022490"/>
    </source>
</evidence>
<dbReference type="Pfam" id="PF00684">
    <property type="entry name" value="DnaJ_CXXCXGXG"/>
    <property type="match status" value="1"/>
</dbReference>
<comment type="subunit">
    <text evidence="2 13">Homodimer.</text>
</comment>
<evidence type="ECO:0000256" key="4">
    <source>
        <dbReference type="ARBA" id="ARBA00022705"/>
    </source>
</evidence>
<evidence type="ECO:0000256" key="15">
    <source>
        <dbReference type="SAM" id="MobiDB-lite"/>
    </source>
</evidence>
<evidence type="ECO:0000256" key="8">
    <source>
        <dbReference type="ARBA" id="ARBA00022833"/>
    </source>
</evidence>
<comment type="domain">
    <text evidence="13">The J domain is necessary and sufficient to stimulate DnaK ATPase activity. Zinc center 1 plays an important role in the autonomous, DnaK-independent chaperone activity of DnaJ. Zinc center 2 is essential for interaction with DnaK and for DnaJ activity.</text>
</comment>
<dbReference type="Pfam" id="PF00226">
    <property type="entry name" value="DnaJ"/>
    <property type="match status" value="1"/>
</dbReference>
<comment type="function">
    <text evidence="13">Participates actively in the response to hyperosmotic and heat shock by preventing the aggregation of stress-denatured proteins and by disaggregating proteins, also in an autonomous, DnaK-independent fashion. Unfolded proteins bind initially to DnaJ; upon interaction with the DnaJ-bound protein, DnaK hydrolyzes its bound ATP, resulting in the formation of a stable complex. GrpE releases ADP from DnaK; ATP binding to DnaK triggers the release of the substrate protein, thus completing the reaction cycle. Several rounds of ATP-dependent interactions between DnaJ, DnaK and GrpE are required for fully efficient folding. Also involved, together with DnaK and GrpE, in the DNA replication of plasmids through activation of initiation proteins.</text>
</comment>
<evidence type="ECO:0000256" key="14">
    <source>
        <dbReference type="PROSITE-ProRule" id="PRU00546"/>
    </source>
</evidence>
<feature type="region of interest" description="Disordered" evidence="15">
    <location>
        <begin position="358"/>
        <end position="432"/>
    </location>
</feature>
<dbReference type="HAMAP" id="MF_01152">
    <property type="entry name" value="DnaJ"/>
    <property type="match status" value="1"/>
</dbReference>
<dbReference type="Gene3D" id="2.60.260.20">
    <property type="entry name" value="Urease metallochaperone UreE, N-terminal domain"/>
    <property type="match status" value="2"/>
</dbReference>
<feature type="repeat" description="CXXCXGXG motif" evidence="13">
    <location>
        <begin position="154"/>
        <end position="161"/>
    </location>
</feature>
<evidence type="ECO:0000256" key="10">
    <source>
        <dbReference type="ARBA" id="ARBA00023186"/>
    </source>
</evidence>
<feature type="binding site" evidence="13">
    <location>
        <position position="154"/>
    </location>
    <ligand>
        <name>Zn(2+)</name>
        <dbReference type="ChEBI" id="CHEBI:29105"/>
        <label>1</label>
    </ligand>
</feature>
<keyword evidence="4 13" id="KW-0235">DNA replication</keyword>
<dbReference type="Pfam" id="PF01556">
    <property type="entry name" value="DnaJ_C"/>
    <property type="match status" value="1"/>
</dbReference>
<dbReference type="GO" id="GO:0006260">
    <property type="term" value="P:DNA replication"/>
    <property type="evidence" value="ECO:0007669"/>
    <property type="project" value="UniProtKB-KW"/>
</dbReference>
<dbReference type="GO" id="GO:0009408">
    <property type="term" value="P:response to heat"/>
    <property type="evidence" value="ECO:0007669"/>
    <property type="project" value="InterPro"/>
</dbReference>
<evidence type="ECO:0000256" key="9">
    <source>
        <dbReference type="ARBA" id="ARBA00023016"/>
    </source>
</evidence>
<evidence type="ECO:0000313" key="19">
    <source>
        <dbReference type="Proteomes" id="UP000244016"/>
    </source>
</evidence>
<gene>
    <name evidence="13" type="primary">dnaJ</name>
    <name evidence="18" type="ORF">BLITH_0562</name>
</gene>
<dbReference type="NCBIfam" id="NF008035">
    <property type="entry name" value="PRK10767.1"/>
    <property type="match status" value="1"/>
</dbReference>
<dbReference type="InterPro" id="IPR001623">
    <property type="entry name" value="DnaJ_domain"/>
</dbReference>
<dbReference type="Gene3D" id="2.10.230.10">
    <property type="entry name" value="Heat shock protein DnaJ, cysteine-rich domain"/>
    <property type="match status" value="1"/>
</dbReference>
<dbReference type="InterPro" id="IPR012724">
    <property type="entry name" value="DnaJ"/>
</dbReference>
<evidence type="ECO:0000313" key="18">
    <source>
        <dbReference type="EMBL" id="PTQ51132.1"/>
    </source>
</evidence>